<dbReference type="GO" id="GO:0016491">
    <property type="term" value="F:oxidoreductase activity"/>
    <property type="evidence" value="ECO:0007669"/>
    <property type="project" value="UniProtKB-KW"/>
</dbReference>
<dbReference type="InterPro" id="IPR036291">
    <property type="entry name" value="NAD(P)-bd_dom_sf"/>
</dbReference>
<dbReference type="PANTHER" id="PTHR43060">
    <property type="entry name" value="3-HYDROXYISOBUTYRATE DEHYDROGENASE-LIKE 1, MITOCHONDRIAL-RELATED"/>
    <property type="match status" value="1"/>
</dbReference>
<dbReference type="OrthoDB" id="435038at2759"/>
<keyword evidence="1" id="KW-0560">Oxidoreductase</keyword>
<dbReference type="InterPro" id="IPR008927">
    <property type="entry name" value="6-PGluconate_DH-like_C_sf"/>
</dbReference>
<dbReference type="Proteomes" id="UP000751190">
    <property type="component" value="Unassembled WGS sequence"/>
</dbReference>
<dbReference type="InterPro" id="IPR006115">
    <property type="entry name" value="6PGDH_NADP-bd"/>
</dbReference>
<gene>
    <name evidence="6" type="ORF">KFE25_008653</name>
</gene>
<keyword evidence="2" id="KW-0520">NAD</keyword>
<dbReference type="OMA" id="QFYADVQ"/>
<dbReference type="Pfam" id="PF14833">
    <property type="entry name" value="NAD_binding_11"/>
    <property type="match status" value="1"/>
</dbReference>
<dbReference type="GO" id="GO:0051287">
    <property type="term" value="F:NAD binding"/>
    <property type="evidence" value="ECO:0007669"/>
    <property type="project" value="InterPro"/>
</dbReference>
<dbReference type="PIRSF" id="PIRSF000103">
    <property type="entry name" value="HIBADH"/>
    <property type="match status" value="1"/>
</dbReference>
<evidence type="ECO:0000259" key="5">
    <source>
        <dbReference type="Pfam" id="PF14833"/>
    </source>
</evidence>
<keyword evidence="7" id="KW-1185">Reference proteome</keyword>
<evidence type="ECO:0000313" key="6">
    <source>
        <dbReference type="EMBL" id="KAG8470232.1"/>
    </source>
</evidence>
<comment type="caution">
    <text evidence="6">The sequence shown here is derived from an EMBL/GenBank/DDBJ whole genome shotgun (WGS) entry which is preliminary data.</text>
</comment>
<sequence>MRVGWIGVGVMGRHMCAHLIDRGHTATVFSRTAAKCAPLLDKGAMLATSPREVARASDVVFTVVSTPDDVRRVVLDPADGVFAGLREGGVLVDMTTSTPTLAVELGAEAVRRGFGVLDAPVSGGDVGAKAGTLSIMCGGELTTFETVLPLLECMGRNVRLMGGAGSGQHTKMCNQILAASNMVGVCESLLYAHRAGLDVEAVIKAVGAGAAGSWAMNNLGVKVASRDLAPGFMIEHMVKDLRIALREADAMGLQLQARGR</sequence>
<dbReference type="InterPro" id="IPR029154">
    <property type="entry name" value="HIBADH-like_NADP-bd"/>
</dbReference>
<feature type="domain" description="6-phosphogluconate dehydrogenase NADP-binding" evidence="4">
    <location>
        <begin position="2"/>
        <end position="162"/>
    </location>
</feature>
<dbReference type="GO" id="GO:0050661">
    <property type="term" value="F:NADP binding"/>
    <property type="evidence" value="ECO:0007669"/>
    <property type="project" value="InterPro"/>
</dbReference>
<organism evidence="6 7">
    <name type="scientific">Diacronema lutheri</name>
    <name type="common">Unicellular marine alga</name>
    <name type="synonym">Monochrysis lutheri</name>
    <dbReference type="NCBI Taxonomy" id="2081491"/>
    <lineage>
        <taxon>Eukaryota</taxon>
        <taxon>Haptista</taxon>
        <taxon>Haptophyta</taxon>
        <taxon>Pavlovophyceae</taxon>
        <taxon>Pavlovales</taxon>
        <taxon>Pavlovaceae</taxon>
        <taxon>Diacronema</taxon>
    </lineage>
</organism>
<dbReference type="Gene3D" id="1.10.1040.10">
    <property type="entry name" value="N-(1-d-carboxylethyl)-l-norvaline Dehydrogenase, domain 2"/>
    <property type="match status" value="1"/>
</dbReference>
<dbReference type="SUPFAM" id="SSF51735">
    <property type="entry name" value="NAD(P)-binding Rossmann-fold domains"/>
    <property type="match status" value="1"/>
</dbReference>
<dbReference type="AlphaFoldDB" id="A0A8J5XX05"/>
<reference evidence="6" key="1">
    <citation type="submission" date="2021-05" db="EMBL/GenBank/DDBJ databases">
        <title>The genome of the haptophyte Pavlova lutheri (Diacronema luteri, Pavlovales) - a model for lipid biosynthesis in eukaryotic algae.</title>
        <authorList>
            <person name="Hulatt C.J."/>
            <person name="Posewitz M.C."/>
        </authorList>
    </citation>
    <scope>NUCLEOTIDE SEQUENCE</scope>
    <source>
        <strain evidence="6">NIVA-4/92</strain>
    </source>
</reference>
<dbReference type="InterPro" id="IPR013328">
    <property type="entry name" value="6PGD_dom2"/>
</dbReference>
<dbReference type="SUPFAM" id="SSF48179">
    <property type="entry name" value="6-phosphogluconate dehydrogenase C-terminal domain-like"/>
    <property type="match status" value="1"/>
</dbReference>
<evidence type="ECO:0000256" key="3">
    <source>
        <dbReference type="PIRSR" id="PIRSR000103-1"/>
    </source>
</evidence>
<evidence type="ECO:0000313" key="7">
    <source>
        <dbReference type="Proteomes" id="UP000751190"/>
    </source>
</evidence>
<protein>
    <recommendedName>
        <fullName evidence="8">NAD(P)-dependent oxidoreductase</fullName>
    </recommendedName>
</protein>
<evidence type="ECO:0008006" key="8">
    <source>
        <dbReference type="Google" id="ProtNLM"/>
    </source>
</evidence>
<proteinExistence type="predicted"/>
<dbReference type="InterPro" id="IPR015815">
    <property type="entry name" value="HIBADH-related"/>
</dbReference>
<feature type="active site" evidence="3">
    <location>
        <position position="171"/>
    </location>
</feature>
<dbReference type="Gene3D" id="3.40.50.720">
    <property type="entry name" value="NAD(P)-binding Rossmann-like Domain"/>
    <property type="match status" value="1"/>
</dbReference>
<accession>A0A8J5XX05</accession>
<name>A0A8J5XX05_DIALT</name>
<feature type="domain" description="3-hydroxyisobutyrate dehydrogenase-like NAD-binding" evidence="5">
    <location>
        <begin position="165"/>
        <end position="255"/>
    </location>
</feature>
<dbReference type="PANTHER" id="PTHR43060:SF15">
    <property type="entry name" value="3-HYDROXYISOBUTYRATE DEHYDROGENASE-LIKE 1, MITOCHONDRIAL-RELATED"/>
    <property type="match status" value="1"/>
</dbReference>
<dbReference type="EMBL" id="JAGTXO010000001">
    <property type="protein sequence ID" value="KAG8470232.1"/>
    <property type="molecule type" value="Genomic_DNA"/>
</dbReference>
<evidence type="ECO:0000256" key="2">
    <source>
        <dbReference type="ARBA" id="ARBA00023027"/>
    </source>
</evidence>
<dbReference type="Pfam" id="PF03446">
    <property type="entry name" value="NAD_binding_2"/>
    <property type="match status" value="1"/>
</dbReference>
<evidence type="ECO:0000259" key="4">
    <source>
        <dbReference type="Pfam" id="PF03446"/>
    </source>
</evidence>
<evidence type="ECO:0000256" key="1">
    <source>
        <dbReference type="ARBA" id="ARBA00023002"/>
    </source>
</evidence>